<evidence type="ECO:0000256" key="1">
    <source>
        <dbReference type="SAM" id="Phobius"/>
    </source>
</evidence>
<keyword evidence="1" id="KW-1133">Transmembrane helix</keyword>
<reference evidence="2 3" key="1">
    <citation type="journal article" date="2014" name="Genome Announc.">
        <title>Draft Genome Sequences of Three Alkaliphilic Bacillus Strains, Bacillus wakoensis JCM 9140T, Bacillus akibai JCM 9157T, and Bacillus hemicellulosilyticus JCM 9152T.</title>
        <authorList>
            <person name="Yuki M."/>
            <person name="Oshima K."/>
            <person name="Suda W."/>
            <person name="Oshida Y."/>
            <person name="Kitamura K."/>
            <person name="Iida T."/>
            <person name="Hattori M."/>
            <person name="Ohkuma M."/>
        </authorList>
    </citation>
    <scope>NUCLEOTIDE SEQUENCE [LARGE SCALE GENOMIC DNA]</scope>
    <source>
        <strain evidence="2 3">JCM 9157</strain>
    </source>
</reference>
<dbReference type="EMBL" id="BAUV01000053">
    <property type="protein sequence ID" value="GAE37093.1"/>
    <property type="molecule type" value="Genomic_DNA"/>
</dbReference>
<keyword evidence="3" id="KW-1185">Reference proteome</keyword>
<name>W4QZJ8_HALA3</name>
<keyword evidence="1" id="KW-0472">Membrane</keyword>
<proteinExistence type="predicted"/>
<comment type="caution">
    <text evidence="2">The sequence shown here is derived from an EMBL/GenBank/DDBJ whole genome shotgun (WGS) entry which is preliminary data.</text>
</comment>
<accession>W4QZJ8</accession>
<dbReference type="PANTHER" id="PTHR36832:SF1">
    <property type="entry name" value="SLR1174 PROTEIN"/>
    <property type="match status" value="1"/>
</dbReference>
<evidence type="ECO:0000313" key="3">
    <source>
        <dbReference type="Proteomes" id="UP000018896"/>
    </source>
</evidence>
<evidence type="ECO:0000313" key="2">
    <source>
        <dbReference type="EMBL" id="GAE37093.1"/>
    </source>
</evidence>
<dbReference type="Proteomes" id="UP000018896">
    <property type="component" value="Unassembled WGS sequence"/>
</dbReference>
<dbReference type="AlphaFoldDB" id="W4QZJ8"/>
<gene>
    <name evidence="2" type="ORF">JCM9157_4340</name>
</gene>
<dbReference type="eggNOG" id="COG4587">
    <property type="taxonomic scope" value="Bacteria"/>
</dbReference>
<dbReference type="PANTHER" id="PTHR36832">
    <property type="entry name" value="SLR1174 PROTEIN-RELATED"/>
    <property type="match status" value="1"/>
</dbReference>
<feature type="transmembrane region" description="Helical" evidence="1">
    <location>
        <begin position="26"/>
        <end position="48"/>
    </location>
</feature>
<dbReference type="STRING" id="1236973.JCM9157_4340"/>
<sequence length="60" mass="6829">MMYLPFQAISYIPSMIFTEGFVGSEIYTAVLLQAFWAFILMIPIQLLWSLAKKQLIVQGG</sequence>
<protein>
    <submittedName>
        <fullName evidence="2">Daunorubicin resistance transmembrane protein</fullName>
    </submittedName>
</protein>
<keyword evidence="1 2" id="KW-0812">Transmembrane</keyword>
<organism evidence="2 3">
    <name type="scientific">Halalkalibacter akibai (strain ATCC 43226 / DSM 21942 / CIP 109018 / JCM 9157 / 1139)</name>
    <name type="common">Bacillus akibai</name>
    <dbReference type="NCBI Taxonomy" id="1236973"/>
    <lineage>
        <taxon>Bacteria</taxon>
        <taxon>Bacillati</taxon>
        <taxon>Bacillota</taxon>
        <taxon>Bacilli</taxon>
        <taxon>Bacillales</taxon>
        <taxon>Bacillaceae</taxon>
        <taxon>Halalkalibacter</taxon>
    </lineage>
</organism>